<proteinExistence type="inferred from homology"/>
<evidence type="ECO:0000256" key="4">
    <source>
        <dbReference type="ARBA" id="ARBA00022980"/>
    </source>
</evidence>
<dbReference type="GO" id="GO:0022625">
    <property type="term" value="C:cytosolic large ribosomal subunit"/>
    <property type="evidence" value="ECO:0007669"/>
    <property type="project" value="TreeGrafter"/>
</dbReference>
<dbReference type="PRINTS" id="PR00058">
    <property type="entry name" value="RIBOSOMALL5"/>
</dbReference>
<gene>
    <name evidence="8" type="ORF">Glove_458g2</name>
</gene>
<dbReference type="Pfam" id="PF17144">
    <property type="entry name" value="Ribosomal_L5e"/>
    <property type="match status" value="1"/>
</dbReference>
<keyword evidence="9" id="KW-1185">Reference proteome</keyword>
<evidence type="ECO:0000256" key="3">
    <source>
        <dbReference type="ARBA" id="ARBA00022490"/>
    </source>
</evidence>
<evidence type="ECO:0000313" key="9">
    <source>
        <dbReference type="Proteomes" id="UP000266861"/>
    </source>
</evidence>
<dbReference type="Pfam" id="PF14204">
    <property type="entry name" value="Ribosomal_L18_c"/>
    <property type="match status" value="1"/>
</dbReference>
<dbReference type="Gene3D" id="3.30.420.100">
    <property type="match status" value="1"/>
</dbReference>
<dbReference type="InterPro" id="IPR005485">
    <property type="entry name" value="Rbsml_uL18_euk_arch"/>
</dbReference>
<organism evidence="8 9">
    <name type="scientific">Diversispora epigaea</name>
    <dbReference type="NCBI Taxonomy" id="1348612"/>
    <lineage>
        <taxon>Eukaryota</taxon>
        <taxon>Fungi</taxon>
        <taxon>Fungi incertae sedis</taxon>
        <taxon>Mucoromycota</taxon>
        <taxon>Glomeromycotina</taxon>
        <taxon>Glomeromycetes</taxon>
        <taxon>Diversisporales</taxon>
        <taxon>Diversisporaceae</taxon>
        <taxon>Diversispora</taxon>
    </lineage>
</organism>
<protein>
    <recommendedName>
        <fullName evidence="7">Large ribosomal subunit protein uL18 C-terminal eukaryotes domain-containing protein</fullName>
    </recommendedName>
</protein>
<feature type="compositionally biased region" description="Basic and acidic residues" evidence="6">
    <location>
        <begin position="284"/>
        <end position="298"/>
    </location>
</feature>
<dbReference type="GO" id="GO:0008097">
    <property type="term" value="F:5S rRNA binding"/>
    <property type="evidence" value="ECO:0007669"/>
    <property type="project" value="InterPro"/>
</dbReference>
<dbReference type="InterPro" id="IPR025607">
    <property type="entry name" value="Ribosomal_uL18_C_euk"/>
</dbReference>
<dbReference type="HAMAP" id="MF_01337_A">
    <property type="entry name" value="Ribosomal_uL18_A"/>
    <property type="match status" value="1"/>
</dbReference>
<dbReference type="InterPro" id="IPR057268">
    <property type="entry name" value="Ribosomal_L18"/>
</dbReference>
<dbReference type="AlphaFoldDB" id="A0A397GTE1"/>
<dbReference type="Proteomes" id="UP000266861">
    <property type="component" value="Unassembled WGS sequence"/>
</dbReference>
<dbReference type="GO" id="GO:0006412">
    <property type="term" value="P:translation"/>
    <property type="evidence" value="ECO:0007669"/>
    <property type="project" value="InterPro"/>
</dbReference>
<evidence type="ECO:0000256" key="2">
    <source>
        <dbReference type="ARBA" id="ARBA00007116"/>
    </source>
</evidence>
<evidence type="ECO:0000259" key="7">
    <source>
        <dbReference type="Pfam" id="PF14204"/>
    </source>
</evidence>
<dbReference type="CDD" id="cd00432">
    <property type="entry name" value="Ribosomal_L18_L5e"/>
    <property type="match status" value="1"/>
</dbReference>
<dbReference type="SUPFAM" id="SSF53137">
    <property type="entry name" value="Translational machinery components"/>
    <property type="match status" value="1"/>
</dbReference>
<comment type="caution">
    <text evidence="8">The sequence shown here is derived from an EMBL/GenBank/DDBJ whole genome shotgun (WGS) entry which is preliminary data.</text>
</comment>
<comment type="subcellular location">
    <subcellularLocation>
        <location evidence="1">Cytoplasm</location>
    </subcellularLocation>
</comment>
<keyword evidence="4" id="KW-0689">Ribosomal protein</keyword>
<dbReference type="EMBL" id="PQFF01000400">
    <property type="protein sequence ID" value="RHZ52706.1"/>
    <property type="molecule type" value="Genomic_DNA"/>
</dbReference>
<dbReference type="GO" id="GO:0000027">
    <property type="term" value="P:ribosomal large subunit assembly"/>
    <property type="evidence" value="ECO:0007669"/>
    <property type="project" value="TreeGrafter"/>
</dbReference>
<sequence>MPFVKAVKNKAYFKRYQVKYRRRREGKTDYYARRKLVVQAKNKYKSPKYRLVVRFTNTDVIVQIIYAQIEGDYVLTVAYAHELPKYGIKIGLTNWAAAYTTGLLAARRVLTKLGLADKYEGVTEPDGKICPIEALDDAPRPFKAFLDVGLKRTSTGSKVFAVLKGASDGGIFIPHSENRFPGYDAESKKLDSEILRKYIYGGHVADYMRLLQDEDDDKYKRQFSKFIEAGVSADDLEDIYKKAHAKIRANPEFTPTKKKGDYKVFKKYKKSGLNLKQRKNKVKQKIESFKRAQNKDEE</sequence>
<evidence type="ECO:0000313" key="8">
    <source>
        <dbReference type="EMBL" id="RHZ52706.1"/>
    </source>
</evidence>
<evidence type="ECO:0000256" key="6">
    <source>
        <dbReference type="SAM" id="MobiDB-lite"/>
    </source>
</evidence>
<reference evidence="8 9" key="1">
    <citation type="submission" date="2018-08" db="EMBL/GenBank/DDBJ databases">
        <title>Genome and evolution of the arbuscular mycorrhizal fungus Diversispora epigaea (formerly Glomus versiforme) and its bacterial endosymbionts.</title>
        <authorList>
            <person name="Sun X."/>
            <person name="Fei Z."/>
            <person name="Harrison M."/>
        </authorList>
    </citation>
    <scope>NUCLEOTIDE SEQUENCE [LARGE SCALE GENOMIC DNA]</scope>
    <source>
        <strain evidence="8 9">IT104</strain>
    </source>
</reference>
<keyword evidence="5" id="KW-0687">Ribonucleoprotein</keyword>
<dbReference type="GO" id="GO:0003735">
    <property type="term" value="F:structural constituent of ribosome"/>
    <property type="evidence" value="ECO:0007669"/>
    <property type="project" value="InterPro"/>
</dbReference>
<dbReference type="OrthoDB" id="1618453at2759"/>
<feature type="domain" description="Large ribosomal subunit protein uL18 C-terminal eukaryotes" evidence="7">
    <location>
        <begin position="236"/>
        <end position="291"/>
    </location>
</feature>
<evidence type="ECO:0000256" key="1">
    <source>
        <dbReference type="ARBA" id="ARBA00004496"/>
    </source>
</evidence>
<dbReference type="STRING" id="1348612.A0A397GTE1"/>
<dbReference type="PANTHER" id="PTHR23410">
    <property type="entry name" value="RIBOSOMAL PROTEIN L5-RELATED"/>
    <property type="match status" value="1"/>
</dbReference>
<keyword evidence="3" id="KW-0963">Cytoplasm</keyword>
<evidence type="ECO:0000256" key="5">
    <source>
        <dbReference type="ARBA" id="ARBA00023274"/>
    </source>
</evidence>
<dbReference type="PANTHER" id="PTHR23410:SF12">
    <property type="entry name" value="LARGE RIBOSOMAL SUBUNIT PROTEIN UL18"/>
    <property type="match status" value="1"/>
</dbReference>
<name>A0A397GTE1_9GLOM</name>
<comment type="similarity">
    <text evidence="2">Belongs to the universal ribosomal protein uL18 family.</text>
</comment>
<dbReference type="FunFam" id="3.30.420.100:FF:000002">
    <property type="entry name" value="60S ribosomal protein L5"/>
    <property type="match status" value="1"/>
</dbReference>
<feature type="region of interest" description="Disordered" evidence="6">
    <location>
        <begin position="277"/>
        <end position="298"/>
    </location>
</feature>
<accession>A0A397GTE1</accession>